<dbReference type="CDD" id="cd07025">
    <property type="entry name" value="Peptidase_S66"/>
    <property type="match status" value="1"/>
</dbReference>
<dbReference type="InterPro" id="IPR040449">
    <property type="entry name" value="Peptidase_S66_N"/>
</dbReference>
<evidence type="ECO:0000313" key="9">
    <source>
        <dbReference type="EMBL" id="RRN45081.1"/>
    </source>
</evidence>
<dbReference type="Gene3D" id="3.40.50.10740">
    <property type="entry name" value="Class I glutamine amidotransferase-like"/>
    <property type="match status" value="1"/>
</dbReference>
<dbReference type="EMBL" id="RRUE01000001">
    <property type="protein sequence ID" value="RRN45081.1"/>
    <property type="molecule type" value="Genomic_DNA"/>
</dbReference>
<comment type="caution">
    <text evidence="9">The sequence shown here is derived from an EMBL/GenBank/DDBJ whole genome shotgun (WGS) entry which is preliminary data.</text>
</comment>
<evidence type="ECO:0000256" key="1">
    <source>
        <dbReference type="ARBA" id="ARBA00010233"/>
    </source>
</evidence>
<dbReference type="InterPro" id="IPR040921">
    <property type="entry name" value="Peptidase_S66C"/>
</dbReference>
<evidence type="ECO:0000313" key="10">
    <source>
        <dbReference type="Proteomes" id="UP000270261"/>
    </source>
</evidence>
<keyword evidence="3" id="KW-0645">Protease</keyword>
<comment type="similarity">
    <text evidence="1">Belongs to the peptidase S66 family.</text>
</comment>
<evidence type="ECO:0000256" key="2">
    <source>
        <dbReference type="ARBA" id="ARBA00022645"/>
    </source>
</evidence>
<keyword evidence="4" id="KW-0378">Hydrolase</keyword>
<name>A0A426FR12_9BURK</name>
<dbReference type="GO" id="GO:0008236">
    <property type="term" value="F:serine-type peptidase activity"/>
    <property type="evidence" value="ECO:0007669"/>
    <property type="project" value="UniProtKB-KW"/>
</dbReference>
<organism evidence="9 10">
    <name type="scientific">Lautropia dentalis</name>
    <dbReference type="NCBI Taxonomy" id="2490857"/>
    <lineage>
        <taxon>Bacteria</taxon>
        <taxon>Pseudomonadati</taxon>
        <taxon>Pseudomonadota</taxon>
        <taxon>Betaproteobacteria</taxon>
        <taxon>Burkholderiales</taxon>
        <taxon>Burkholderiaceae</taxon>
        <taxon>Lautropia</taxon>
    </lineage>
</organism>
<dbReference type="InterPro" id="IPR027461">
    <property type="entry name" value="Carboxypeptidase_A_C_sf"/>
</dbReference>
<dbReference type="RefSeq" id="WP_125094512.1">
    <property type="nucleotide sequence ID" value="NZ_RRUE01000001.1"/>
</dbReference>
<dbReference type="Proteomes" id="UP000270261">
    <property type="component" value="Unassembled WGS sequence"/>
</dbReference>
<keyword evidence="2 9" id="KW-0121">Carboxypeptidase</keyword>
<accession>A0A426FR12</accession>
<reference evidence="9 10" key="1">
    <citation type="submission" date="2018-11" db="EMBL/GenBank/DDBJ databases">
        <title>Genome sequencing of Lautropia sp. KCOM 2505 (= ChDC F240).</title>
        <authorList>
            <person name="Kook J.-K."/>
            <person name="Park S.-N."/>
            <person name="Lim Y.K."/>
        </authorList>
    </citation>
    <scope>NUCLEOTIDE SEQUENCE [LARGE SCALE GENOMIC DNA]</scope>
    <source>
        <strain evidence="9 10">KCOM 2505</strain>
    </source>
</reference>
<dbReference type="InterPro" id="IPR027478">
    <property type="entry name" value="LdcA_N"/>
</dbReference>
<keyword evidence="5" id="KW-0720">Serine protease</keyword>
<evidence type="ECO:0000259" key="8">
    <source>
        <dbReference type="Pfam" id="PF17676"/>
    </source>
</evidence>
<protein>
    <submittedName>
        <fullName evidence="9">LD-carboxypeptidase</fullName>
    </submittedName>
</protein>
<feature type="domain" description="LD-carboxypeptidase N-terminal" evidence="7">
    <location>
        <begin position="24"/>
        <end position="141"/>
    </location>
</feature>
<dbReference type="SUPFAM" id="SSF52317">
    <property type="entry name" value="Class I glutamine amidotransferase-like"/>
    <property type="match status" value="1"/>
</dbReference>
<feature type="domain" description="LD-carboxypeptidase C-terminal" evidence="8">
    <location>
        <begin position="189"/>
        <end position="301"/>
    </location>
</feature>
<dbReference type="InterPro" id="IPR029062">
    <property type="entry name" value="Class_I_gatase-like"/>
</dbReference>
<evidence type="ECO:0000256" key="3">
    <source>
        <dbReference type="ARBA" id="ARBA00022670"/>
    </source>
</evidence>
<dbReference type="PANTHER" id="PTHR30237:SF2">
    <property type="entry name" value="MUREIN TETRAPEPTIDE CARBOXYPEPTIDASE"/>
    <property type="match status" value="1"/>
</dbReference>
<gene>
    <name evidence="9" type="ORF">EHV23_02165</name>
</gene>
<dbReference type="AlphaFoldDB" id="A0A426FR12"/>
<feature type="region of interest" description="Disordered" evidence="6">
    <location>
        <begin position="323"/>
        <end position="418"/>
    </location>
</feature>
<dbReference type="PANTHER" id="PTHR30237">
    <property type="entry name" value="MURAMOYLTETRAPEPTIDE CARBOXYPEPTIDASE"/>
    <property type="match status" value="1"/>
</dbReference>
<dbReference type="OrthoDB" id="9807329at2"/>
<dbReference type="GO" id="GO:0004180">
    <property type="term" value="F:carboxypeptidase activity"/>
    <property type="evidence" value="ECO:0007669"/>
    <property type="project" value="UniProtKB-KW"/>
</dbReference>
<dbReference type="Pfam" id="PF17676">
    <property type="entry name" value="Peptidase_S66C"/>
    <property type="match status" value="1"/>
</dbReference>
<proteinExistence type="inferred from homology"/>
<evidence type="ECO:0000259" key="7">
    <source>
        <dbReference type="Pfam" id="PF02016"/>
    </source>
</evidence>
<evidence type="ECO:0000256" key="6">
    <source>
        <dbReference type="SAM" id="MobiDB-lite"/>
    </source>
</evidence>
<feature type="compositionally biased region" description="Polar residues" evidence="6">
    <location>
        <begin position="379"/>
        <end position="388"/>
    </location>
</feature>
<dbReference type="GO" id="GO:0006508">
    <property type="term" value="P:proteolysis"/>
    <property type="evidence" value="ECO:0007669"/>
    <property type="project" value="UniProtKB-KW"/>
</dbReference>
<feature type="compositionally biased region" description="Low complexity" evidence="6">
    <location>
        <begin position="323"/>
        <end position="338"/>
    </location>
</feature>
<dbReference type="InterPro" id="IPR003507">
    <property type="entry name" value="S66_fam"/>
</dbReference>
<dbReference type="Pfam" id="PF02016">
    <property type="entry name" value="Peptidase_S66"/>
    <property type="match status" value="1"/>
</dbReference>
<evidence type="ECO:0000256" key="4">
    <source>
        <dbReference type="ARBA" id="ARBA00022801"/>
    </source>
</evidence>
<dbReference type="Gene3D" id="3.50.30.60">
    <property type="entry name" value="LD-carboxypeptidase A C-terminal domain-like"/>
    <property type="match status" value="1"/>
</dbReference>
<dbReference type="SUPFAM" id="SSF141986">
    <property type="entry name" value="LD-carboxypeptidase A C-terminal domain-like"/>
    <property type="match status" value="1"/>
</dbReference>
<evidence type="ECO:0000256" key="5">
    <source>
        <dbReference type="ARBA" id="ARBA00022825"/>
    </source>
</evidence>
<keyword evidence="10" id="KW-1185">Reference proteome</keyword>
<sequence length="418" mass="44967">MPSPASSSAASPLQLDLPPHARDIYVISPSGSIADRSRVQRARKFLQRHGFRLTLDPKALATYQQRFAGDDETRLEAFNRAAASAAPVVMASRGGYGLTRYLERFDFEALAASGKKWLGFSDFTAFHLAMLAKTGATTWAGPALVSHFDAQNPADVDATTLETLADALSDRLELVGFRCDGAPSGFEAEGVLWGGNLSLVCSLLGSTYFPRVDGGILFIEEVNEHPYRVERMMTQLLHTGVLDRQRAIVLGHFTWKQAEGDRYTMKRVWQWLRTQTSTPIITGLPFGHEATTLTLPHGAFVGLAVDRRTCYLVLPHGHGAAPVTPDDGAGADGPPASGNTGAKLPEADNPRSGSPVPDRVGANAAAQRATEPGEKDPGHQNTASTETAPRTLFGASLVPEANSPSHQSWQCWCGQTHD</sequence>